<dbReference type="InterPro" id="IPR014001">
    <property type="entry name" value="Helicase_ATP-bd"/>
</dbReference>
<evidence type="ECO:0000256" key="4">
    <source>
        <dbReference type="ARBA" id="ARBA00022806"/>
    </source>
</evidence>
<evidence type="ECO:0000313" key="11">
    <source>
        <dbReference type="Proteomes" id="UP000000374"/>
    </source>
</evidence>
<dbReference type="GO" id="GO:0006281">
    <property type="term" value="P:DNA repair"/>
    <property type="evidence" value="ECO:0007669"/>
    <property type="project" value="UniProtKB-KW"/>
</dbReference>
<feature type="domain" description="Helicase ATP-binding" evidence="8">
    <location>
        <begin position="273"/>
        <end position="420"/>
    </location>
</feature>
<keyword evidence="1" id="KW-0547">Nucleotide-binding</keyword>
<dbReference type="PANTHER" id="PTHR47964:SF1">
    <property type="entry name" value="ATP-DEPENDENT DNA HELICASE HOMOLOG RECG, CHLOROPLASTIC"/>
    <property type="match status" value="1"/>
</dbReference>
<evidence type="ECO:0000256" key="5">
    <source>
        <dbReference type="ARBA" id="ARBA00022840"/>
    </source>
</evidence>
<dbReference type="PANTHER" id="PTHR47964">
    <property type="entry name" value="ATP-DEPENDENT DNA HELICASE HOMOLOG RECG, CHLOROPLASTIC"/>
    <property type="match status" value="1"/>
</dbReference>
<keyword evidence="3" id="KW-0378">Hydrolase</keyword>
<dbReference type="GO" id="GO:0003678">
    <property type="term" value="F:DNA helicase activity"/>
    <property type="evidence" value="ECO:0007669"/>
    <property type="project" value="TreeGrafter"/>
</dbReference>
<dbReference type="RefSeq" id="WP_011811387.1">
    <property type="nucleotide sequence ID" value="NC_008786.1"/>
</dbReference>
<dbReference type="Proteomes" id="UP000000374">
    <property type="component" value="Chromosome"/>
</dbReference>
<evidence type="ECO:0000259" key="9">
    <source>
        <dbReference type="PROSITE" id="PS51194"/>
    </source>
</evidence>
<evidence type="ECO:0000256" key="6">
    <source>
        <dbReference type="ARBA" id="ARBA00023125"/>
    </source>
</evidence>
<keyword evidence="5" id="KW-0067">ATP-binding</keyword>
<dbReference type="HOGENOM" id="CLU_005122_7_1_4"/>
<keyword evidence="4 10" id="KW-0347">Helicase</keyword>
<gene>
    <name evidence="10" type="ordered locus">Veis_3682</name>
</gene>
<evidence type="ECO:0000256" key="2">
    <source>
        <dbReference type="ARBA" id="ARBA00022763"/>
    </source>
</evidence>
<keyword evidence="11" id="KW-1185">Reference proteome</keyword>
<evidence type="ECO:0000259" key="8">
    <source>
        <dbReference type="PROSITE" id="PS51192"/>
    </source>
</evidence>
<proteinExistence type="predicted"/>
<dbReference type="eggNOG" id="COG1200">
    <property type="taxonomic scope" value="Bacteria"/>
</dbReference>
<dbReference type="KEGG" id="vei:Veis_3682"/>
<dbReference type="Pfam" id="PF00271">
    <property type="entry name" value="Helicase_C"/>
    <property type="match status" value="1"/>
</dbReference>
<dbReference type="Pfam" id="PF00270">
    <property type="entry name" value="DEAD"/>
    <property type="match status" value="1"/>
</dbReference>
<evidence type="ECO:0000256" key="3">
    <source>
        <dbReference type="ARBA" id="ARBA00022801"/>
    </source>
</evidence>
<dbReference type="SMART" id="SM00490">
    <property type="entry name" value="HELICc"/>
    <property type="match status" value="1"/>
</dbReference>
<dbReference type="InterPro" id="IPR047112">
    <property type="entry name" value="RecG/Mfd"/>
</dbReference>
<evidence type="ECO:0000256" key="7">
    <source>
        <dbReference type="ARBA" id="ARBA00023204"/>
    </source>
</evidence>
<dbReference type="InterPro" id="IPR001650">
    <property type="entry name" value="Helicase_C-like"/>
</dbReference>
<dbReference type="AlphaFoldDB" id="A1WP41"/>
<dbReference type="STRING" id="391735.Veis_3682"/>
<dbReference type="SMART" id="SM00487">
    <property type="entry name" value="DEXDc"/>
    <property type="match status" value="1"/>
</dbReference>
<accession>A1WP41</accession>
<keyword evidence="6" id="KW-0238">DNA-binding</keyword>
<feature type="domain" description="Helicase C-terminal" evidence="9">
    <location>
        <begin position="415"/>
        <end position="593"/>
    </location>
</feature>
<name>A1WP41_VEREI</name>
<sequence length="629" mass="67431">MGDRADFFALPCLGCRNAAEALLCLPKTYIDKTRAHERIHRAPAERAALFQGKLVRCRGLNADGQATRSPFARFARFAHSVELTVDFADASAMRVRLFGARIEELAALVDQTIVLQACARPLANGPTSLHGATLAAVTGCIEPQYVGVPGGISGQKIRCAVHAALGIEGSLDQAALLLQGNAPIESVLHEHGITARALLQDLHRPATLRAGDTALAIARACVVREIRSAAVASRVVAAPCPYDIDQHLIALVAAQKETLSQDQRRALNAIRLQVNDRRGARILLNGDVGTGKTLVFLLALAAIASTSGKRVAVVVPSDLVARQIHAQAQARFPQLQPCLVMAGSGDVPDDSLMLIGTQALFHRAEHLELEALVVDEQHKFSVAQRTVLARGHTHVIEASATPIPRSLALAIFDGWMQVRIVNCPVQKTIVSRIAMPESRRKVVALAHAHLQRGHKVVFLYPKVDGQGATVRAAGERLDKHFQGKVAVVHGQMGRDAKESALKAFASGERPIIAASTAVEVGVDVPDIGLMVVSGADRFAVAQLHQLRGRLARNGGKAHFVMMLDKKPSKLTELRLRAVCQHADGFSLAERDMELRGFGDVLGDLQSGQSSATFKLPRLQVADFTKPAGV</sequence>
<dbReference type="GO" id="GO:0003677">
    <property type="term" value="F:DNA binding"/>
    <property type="evidence" value="ECO:0007669"/>
    <property type="project" value="UniProtKB-KW"/>
</dbReference>
<reference evidence="11" key="1">
    <citation type="submission" date="2006-12" db="EMBL/GenBank/DDBJ databases">
        <title>Complete sequence of chromosome 1 of Verminephrobacter eiseniae EF01-2.</title>
        <authorList>
            <person name="Copeland A."/>
            <person name="Lucas S."/>
            <person name="Lapidus A."/>
            <person name="Barry K."/>
            <person name="Detter J.C."/>
            <person name="Glavina del Rio T."/>
            <person name="Dalin E."/>
            <person name="Tice H."/>
            <person name="Pitluck S."/>
            <person name="Chertkov O."/>
            <person name="Brettin T."/>
            <person name="Bruce D."/>
            <person name="Han C."/>
            <person name="Tapia R."/>
            <person name="Gilna P."/>
            <person name="Schmutz J."/>
            <person name="Larimer F."/>
            <person name="Land M."/>
            <person name="Hauser L."/>
            <person name="Kyrpides N."/>
            <person name="Kim E."/>
            <person name="Stahl D."/>
            <person name="Richardson P."/>
        </authorList>
    </citation>
    <scope>NUCLEOTIDE SEQUENCE [LARGE SCALE GENOMIC DNA]</scope>
    <source>
        <strain evidence="11">EF01-2</strain>
    </source>
</reference>
<protein>
    <submittedName>
        <fullName evidence="10">Helicase domain protein</fullName>
    </submittedName>
</protein>
<evidence type="ECO:0000256" key="1">
    <source>
        <dbReference type="ARBA" id="ARBA00022741"/>
    </source>
</evidence>
<dbReference type="PROSITE" id="PS51194">
    <property type="entry name" value="HELICASE_CTER"/>
    <property type="match status" value="1"/>
</dbReference>
<dbReference type="GO" id="GO:0005524">
    <property type="term" value="F:ATP binding"/>
    <property type="evidence" value="ECO:0007669"/>
    <property type="project" value="UniProtKB-KW"/>
</dbReference>
<dbReference type="GO" id="GO:0016787">
    <property type="term" value="F:hydrolase activity"/>
    <property type="evidence" value="ECO:0007669"/>
    <property type="project" value="UniProtKB-KW"/>
</dbReference>
<organism evidence="10 11">
    <name type="scientific">Verminephrobacter eiseniae (strain EF01-2)</name>
    <dbReference type="NCBI Taxonomy" id="391735"/>
    <lineage>
        <taxon>Bacteria</taxon>
        <taxon>Pseudomonadati</taxon>
        <taxon>Pseudomonadota</taxon>
        <taxon>Betaproteobacteria</taxon>
        <taxon>Burkholderiales</taxon>
        <taxon>Comamonadaceae</taxon>
        <taxon>Verminephrobacter</taxon>
    </lineage>
</organism>
<evidence type="ECO:0000313" key="10">
    <source>
        <dbReference type="EMBL" id="ABM59398.1"/>
    </source>
</evidence>
<dbReference type="Gene3D" id="3.40.50.300">
    <property type="entry name" value="P-loop containing nucleotide triphosphate hydrolases"/>
    <property type="match status" value="2"/>
</dbReference>
<dbReference type="GeneID" id="76462072"/>
<dbReference type="InterPro" id="IPR011545">
    <property type="entry name" value="DEAD/DEAH_box_helicase_dom"/>
</dbReference>
<dbReference type="OrthoDB" id="9804325at2"/>
<dbReference type="EMBL" id="CP000542">
    <property type="protein sequence ID" value="ABM59398.1"/>
    <property type="molecule type" value="Genomic_DNA"/>
</dbReference>
<dbReference type="SUPFAM" id="SSF52540">
    <property type="entry name" value="P-loop containing nucleoside triphosphate hydrolases"/>
    <property type="match status" value="1"/>
</dbReference>
<keyword evidence="7" id="KW-0234">DNA repair</keyword>
<dbReference type="PROSITE" id="PS51192">
    <property type="entry name" value="HELICASE_ATP_BIND_1"/>
    <property type="match status" value="1"/>
</dbReference>
<dbReference type="InterPro" id="IPR027417">
    <property type="entry name" value="P-loop_NTPase"/>
</dbReference>
<keyword evidence="2" id="KW-0227">DNA damage</keyword>